<keyword evidence="3" id="KW-1185">Reference proteome</keyword>
<evidence type="ECO:0000256" key="1">
    <source>
        <dbReference type="SAM" id="MobiDB-lite"/>
    </source>
</evidence>
<protein>
    <recommendedName>
        <fullName evidence="4">DNA topoisomerase I</fullName>
    </recommendedName>
</protein>
<dbReference type="Proteomes" id="UP000619761">
    <property type="component" value="Unassembled WGS sequence"/>
</dbReference>
<feature type="compositionally biased region" description="Basic and acidic residues" evidence="1">
    <location>
        <begin position="251"/>
        <end position="260"/>
    </location>
</feature>
<comment type="caution">
    <text evidence="2">The sequence shown here is derived from an EMBL/GenBank/DDBJ whole genome shotgun (WGS) entry which is preliminary data.</text>
</comment>
<organism evidence="2 3">
    <name type="scientific">Cellvibrio zantedeschiae</name>
    <dbReference type="NCBI Taxonomy" id="1237077"/>
    <lineage>
        <taxon>Bacteria</taxon>
        <taxon>Pseudomonadati</taxon>
        <taxon>Pseudomonadota</taxon>
        <taxon>Gammaproteobacteria</taxon>
        <taxon>Cellvibrionales</taxon>
        <taxon>Cellvibrionaceae</taxon>
        <taxon>Cellvibrio</taxon>
    </lineage>
</organism>
<evidence type="ECO:0000313" key="3">
    <source>
        <dbReference type="Proteomes" id="UP000619761"/>
    </source>
</evidence>
<name>A0ABQ3AU94_9GAMM</name>
<accession>A0ABQ3AU94</accession>
<evidence type="ECO:0000313" key="2">
    <source>
        <dbReference type="EMBL" id="GGY68056.1"/>
    </source>
</evidence>
<evidence type="ECO:0008006" key="4">
    <source>
        <dbReference type="Google" id="ProtNLM"/>
    </source>
</evidence>
<gene>
    <name evidence="2" type="ORF">GCM10011613_10340</name>
</gene>
<dbReference type="EMBL" id="BMYZ01000001">
    <property type="protein sequence ID" value="GGY68056.1"/>
    <property type="molecule type" value="Genomic_DNA"/>
</dbReference>
<reference evidence="3" key="1">
    <citation type="journal article" date="2019" name="Int. J. Syst. Evol. Microbiol.">
        <title>The Global Catalogue of Microorganisms (GCM) 10K type strain sequencing project: providing services to taxonomists for standard genome sequencing and annotation.</title>
        <authorList>
            <consortium name="The Broad Institute Genomics Platform"/>
            <consortium name="The Broad Institute Genome Sequencing Center for Infectious Disease"/>
            <person name="Wu L."/>
            <person name="Ma J."/>
        </authorList>
    </citation>
    <scope>NUCLEOTIDE SEQUENCE [LARGE SCALE GENOMIC DNA]</scope>
    <source>
        <strain evidence="3">KCTC 32239</strain>
    </source>
</reference>
<sequence length="260" mass="29765">MSIFIVAAVLALLLAIAGYAYITQSIEKKRIQKQRILMTLKTKQRNLIHLINGFPPNFLTGELLSLVYRALIDTCEQLSKIEPKDQRHLDDITLYNNQLDTLPKNNTAQRARVENPQAMKEIRQHLQELQHFLVQQEALKIINKVQFGAYTDQVKRLSLQMAVDAYLYHAKLAQQANKLRLAIHYFTLAKKLLIAENTTRGYDKQIAQLEEITAKLEEKAQLTGEVSAPAEVATPDPTAKEWENFTPPDGDAWKKKQIYD</sequence>
<feature type="region of interest" description="Disordered" evidence="1">
    <location>
        <begin position="222"/>
        <end position="260"/>
    </location>
</feature>
<dbReference type="RefSeq" id="WP_189416479.1">
    <property type="nucleotide sequence ID" value="NZ_BMYZ01000001.1"/>
</dbReference>
<proteinExistence type="predicted"/>